<comment type="caution">
    <text evidence="9">The sequence shown here is derived from an EMBL/GenBank/DDBJ whole genome shotgun (WGS) entry which is preliminary data.</text>
</comment>
<gene>
    <name evidence="9" type="ORF">ACFFJ8_18625</name>
</gene>
<evidence type="ECO:0000313" key="10">
    <source>
        <dbReference type="Proteomes" id="UP001589818"/>
    </source>
</evidence>
<reference evidence="9 10" key="1">
    <citation type="submission" date="2024-09" db="EMBL/GenBank/DDBJ databases">
        <authorList>
            <person name="Sun Q."/>
            <person name="Mori K."/>
        </authorList>
    </citation>
    <scope>NUCLEOTIDE SEQUENCE [LARGE SCALE GENOMIC DNA]</scope>
    <source>
        <strain evidence="9 10">CCM 4839</strain>
    </source>
</reference>
<evidence type="ECO:0000256" key="4">
    <source>
        <dbReference type="ARBA" id="ARBA00022692"/>
    </source>
</evidence>
<keyword evidence="4 7" id="KW-0812">Transmembrane</keyword>
<feature type="transmembrane region" description="Helical" evidence="7">
    <location>
        <begin position="132"/>
        <end position="152"/>
    </location>
</feature>
<feature type="domain" description="ABC transmembrane type-1" evidence="8">
    <location>
        <begin position="95"/>
        <end position="307"/>
    </location>
</feature>
<comment type="similarity">
    <text evidence="7">Belongs to the binding-protein-dependent transport system permease family.</text>
</comment>
<dbReference type="CDD" id="cd06261">
    <property type="entry name" value="TM_PBP2"/>
    <property type="match status" value="1"/>
</dbReference>
<feature type="transmembrane region" description="Helical" evidence="7">
    <location>
        <begin position="182"/>
        <end position="205"/>
    </location>
</feature>
<evidence type="ECO:0000256" key="1">
    <source>
        <dbReference type="ARBA" id="ARBA00004651"/>
    </source>
</evidence>
<organism evidence="9 10">
    <name type="scientific">Paenibacillus mendelii</name>
    <dbReference type="NCBI Taxonomy" id="206163"/>
    <lineage>
        <taxon>Bacteria</taxon>
        <taxon>Bacillati</taxon>
        <taxon>Bacillota</taxon>
        <taxon>Bacilli</taxon>
        <taxon>Bacillales</taxon>
        <taxon>Paenibacillaceae</taxon>
        <taxon>Paenibacillus</taxon>
    </lineage>
</organism>
<feature type="transmembrane region" description="Helical" evidence="7">
    <location>
        <begin position="38"/>
        <end position="60"/>
    </location>
</feature>
<sequence>MQENIPAKQLHDKKGGPTLMKPGRMLPRALNKVLQNPYVLIAPAVILVSIFSLYPILFAVKVSFMNWDVVTGEQSFAGFNNYRSIFADPDSMQVLKNTLIYAFFTVCFGLIFALMIGILLQKSTFLTNLVQSVIFTPHIVSFVSVTIMWMWLLDPQMGIVNYVLKMFGFEPQLWMMSPKTSLLSIMIVSIWKGLGFSAMIVIAGLQSIPSYIYEAAKLDRSGRWSTLFRITIPLLSPTLFFLLITSTIGAFSSFDVVNLMTGGGPQGSSNLIVHWIYQIGFLKFQLGKAMAASVLFLILIGFISLLNFMFFSKKVHY</sequence>
<evidence type="ECO:0000256" key="7">
    <source>
        <dbReference type="RuleBase" id="RU363032"/>
    </source>
</evidence>
<evidence type="ECO:0000256" key="3">
    <source>
        <dbReference type="ARBA" id="ARBA00022475"/>
    </source>
</evidence>
<dbReference type="Pfam" id="PF00528">
    <property type="entry name" value="BPD_transp_1"/>
    <property type="match status" value="1"/>
</dbReference>
<protein>
    <submittedName>
        <fullName evidence="9">Carbohydrate ABC transporter permease</fullName>
    </submittedName>
</protein>
<keyword evidence="10" id="KW-1185">Reference proteome</keyword>
<evidence type="ECO:0000256" key="6">
    <source>
        <dbReference type="ARBA" id="ARBA00023136"/>
    </source>
</evidence>
<keyword evidence="5 7" id="KW-1133">Transmembrane helix</keyword>
<evidence type="ECO:0000313" key="9">
    <source>
        <dbReference type="EMBL" id="MFC0393381.1"/>
    </source>
</evidence>
<comment type="subcellular location">
    <subcellularLocation>
        <location evidence="1 7">Cell membrane</location>
        <topology evidence="1 7">Multi-pass membrane protein</topology>
    </subcellularLocation>
</comment>
<evidence type="ECO:0000259" key="8">
    <source>
        <dbReference type="PROSITE" id="PS50928"/>
    </source>
</evidence>
<dbReference type="Gene3D" id="1.10.3720.10">
    <property type="entry name" value="MetI-like"/>
    <property type="match status" value="1"/>
</dbReference>
<dbReference type="InterPro" id="IPR035906">
    <property type="entry name" value="MetI-like_sf"/>
</dbReference>
<accession>A0ABV6JBU8</accession>
<name>A0ABV6JBU8_9BACL</name>
<dbReference type="SUPFAM" id="SSF161098">
    <property type="entry name" value="MetI-like"/>
    <property type="match status" value="1"/>
</dbReference>
<feature type="transmembrane region" description="Helical" evidence="7">
    <location>
        <begin position="290"/>
        <end position="311"/>
    </location>
</feature>
<keyword evidence="3" id="KW-1003">Cell membrane</keyword>
<evidence type="ECO:0000256" key="5">
    <source>
        <dbReference type="ARBA" id="ARBA00022989"/>
    </source>
</evidence>
<proteinExistence type="inferred from homology"/>
<feature type="transmembrane region" description="Helical" evidence="7">
    <location>
        <begin position="226"/>
        <end position="251"/>
    </location>
</feature>
<dbReference type="PANTHER" id="PTHR30193:SF37">
    <property type="entry name" value="INNER MEMBRANE ABC TRANSPORTER PERMEASE PROTEIN YCJO"/>
    <property type="match status" value="1"/>
</dbReference>
<evidence type="ECO:0000256" key="2">
    <source>
        <dbReference type="ARBA" id="ARBA00022448"/>
    </source>
</evidence>
<dbReference type="PANTHER" id="PTHR30193">
    <property type="entry name" value="ABC TRANSPORTER PERMEASE PROTEIN"/>
    <property type="match status" value="1"/>
</dbReference>
<dbReference type="Proteomes" id="UP001589818">
    <property type="component" value="Unassembled WGS sequence"/>
</dbReference>
<dbReference type="InterPro" id="IPR051393">
    <property type="entry name" value="ABC_transporter_permease"/>
</dbReference>
<dbReference type="EMBL" id="JBHLVF010000033">
    <property type="protein sequence ID" value="MFC0393381.1"/>
    <property type="molecule type" value="Genomic_DNA"/>
</dbReference>
<dbReference type="PROSITE" id="PS50928">
    <property type="entry name" value="ABC_TM1"/>
    <property type="match status" value="1"/>
</dbReference>
<keyword evidence="6 7" id="KW-0472">Membrane</keyword>
<dbReference type="InterPro" id="IPR000515">
    <property type="entry name" value="MetI-like"/>
</dbReference>
<feature type="transmembrane region" description="Helical" evidence="7">
    <location>
        <begin position="99"/>
        <end position="120"/>
    </location>
</feature>
<dbReference type="RefSeq" id="WP_204821555.1">
    <property type="nucleotide sequence ID" value="NZ_JANHOF010000014.1"/>
</dbReference>
<keyword evidence="2 7" id="KW-0813">Transport</keyword>